<dbReference type="AlphaFoldDB" id="A0A2K8SF50"/>
<evidence type="ECO:0000313" key="2">
    <source>
        <dbReference type="EMBL" id="AUB31975.1"/>
    </source>
</evidence>
<dbReference type="EMBL" id="CP025057">
    <property type="protein sequence ID" value="AUB31975.1"/>
    <property type="molecule type" value="Genomic_DNA"/>
</dbReference>
<organism evidence="2 3">
    <name type="scientific">Spiroplasma floricola 23-6</name>
    <dbReference type="NCBI Taxonomy" id="1336749"/>
    <lineage>
        <taxon>Bacteria</taxon>
        <taxon>Bacillati</taxon>
        <taxon>Mycoplasmatota</taxon>
        <taxon>Mollicutes</taxon>
        <taxon>Entomoplasmatales</taxon>
        <taxon>Spiroplasmataceae</taxon>
        <taxon>Spiroplasma</taxon>
    </lineage>
</organism>
<keyword evidence="1" id="KW-0812">Transmembrane</keyword>
<accession>A0A2K8SF50</accession>
<dbReference type="Proteomes" id="UP000231823">
    <property type="component" value="Chromosome"/>
</dbReference>
<dbReference type="KEGG" id="sfz:SFLOR_v1c09270"/>
<keyword evidence="1" id="KW-1133">Transmembrane helix</keyword>
<keyword evidence="3" id="KW-1185">Reference proteome</keyword>
<dbReference type="OrthoDB" id="390366at2"/>
<proteinExistence type="predicted"/>
<evidence type="ECO:0000313" key="3">
    <source>
        <dbReference type="Proteomes" id="UP000231823"/>
    </source>
</evidence>
<evidence type="ECO:0008006" key="4">
    <source>
        <dbReference type="Google" id="ProtNLM"/>
    </source>
</evidence>
<reference evidence="2 3" key="1">
    <citation type="submission" date="2017-12" db="EMBL/GenBank/DDBJ databases">
        <title>Complete genome sequence of Spiroplasma floricola 23-6 (ATCC 29989).</title>
        <authorList>
            <person name="Tsai Y.-M."/>
            <person name="Wu P.-S."/>
            <person name="Lo W.-S."/>
            <person name="Kuo C.-H."/>
        </authorList>
    </citation>
    <scope>NUCLEOTIDE SEQUENCE [LARGE SCALE GENOMIC DNA]</scope>
    <source>
        <strain evidence="2 3">23-6</strain>
    </source>
</reference>
<name>A0A2K8SF50_9MOLU</name>
<protein>
    <recommendedName>
        <fullName evidence="4">Transmembrane protein</fullName>
    </recommendedName>
</protein>
<keyword evidence="1" id="KW-0472">Membrane</keyword>
<dbReference type="RefSeq" id="WP_100916929.1">
    <property type="nucleotide sequence ID" value="NZ_CP025057.1"/>
</dbReference>
<gene>
    <name evidence="2" type="ORF">SFLOR_v1c09270</name>
</gene>
<sequence length="97" mass="11460">MKNSKKKKKQQNNKFGVFNGNVINSETLGYDQEFEIENYQDESLIITEIKKQHLKEKKPEINNKNKKGKANYFIYKLTAYIIILLLIVLLIVWLVVK</sequence>
<evidence type="ECO:0000256" key="1">
    <source>
        <dbReference type="SAM" id="Phobius"/>
    </source>
</evidence>
<feature type="transmembrane region" description="Helical" evidence="1">
    <location>
        <begin position="73"/>
        <end position="96"/>
    </location>
</feature>